<dbReference type="AlphaFoldDB" id="A0A1M6MTQ1"/>
<dbReference type="CDD" id="cd00561">
    <property type="entry name" value="CobA_ACA"/>
    <property type="match status" value="1"/>
</dbReference>
<evidence type="ECO:0000256" key="9">
    <source>
        <dbReference type="ARBA" id="ARBA00048692"/>
    </source>
</evidence>
<dbReference type="Proteomes" id="UP000184050">
    <property type="component" value="Unassembled WGS sequence"/>
</dbReference>
<keyword evidence="10" id="KW-0808">Transferase</keyword>
<dbReference type="EMBL" id="FQZE01000036">
    <property type="protein sequence ID" value="SHJ86780.1"/>
    <property type="molecule type" value="Genomic_DNA"/>
</dbReference>
<dbReference type="GO" id="GO:0008817">
    <property type="term" value="F:corrinoid adenosyltransferase activity"/>
    <property type="evidence" value="ECO:0007669"/>
    <property type="project" value="UniProtKB-EC"/>
</dbReference>
<evidence type="ECO:0000256" key="6">
    <source>
        <dbReference type="ARBA" id="ARBA00033334"/>
    </source>
</evidence>
<evidence type="ECO:0000256" key="5">
    <source>
        <dbReference type="ARBA" id="ARBA00031529"/>
    </source>
</evidence>
<dbReference type="PANTHER" id="PTHR46638:SF1">
    <property type="entry name" value="CORRINOID ADENOSYLTRANSFERASE"/>
    <property type="match status" value="1"/>
</dbReference>
<evidence type="ECO:0000256" key="1">
    <source>
        <dbReference type="ARBA" id="ARBA00005121"/>
    </source>
</evidence>
<dbReference type="OrthoDB" id="9810309at2"/>
<gene>
    <name evidence="10" type="ORF">SAMN05444280_1362</name>
</gene>
<comment type="catalytic activity">
    <reaction evidence="9">
        <text>2 cob(II)alamin + reduced [electron-transfer flavoprotein] + 2 ATP = 2 adenosylcob(III)alamin + 2 triphosphate + oxidized [electron-transfer flavoprotein] + 3 H(+)</text>
        <dbReference type="Rhea" id="RHEA:28671"/>
        <dbReference type="Rhea" id="RHEA-COMP:10685"/>
        <dbReference type="Rhea" id="RHEA-COMP:10686"/>
        <dbReference type="ChEBI" id="CHEBI:15378"/>
        <dbReference type="ChEBI" id="CHEBI:16304"/>
        <dbReference type="ChEBI" id="CHEBI:18036"/>
        <dbReference type="ChEBI" id="CHEBI:18408"/>
        <dbReference type="ChEBI" id="CHEBI:30616"/>
        <dbReference type="ChEBI" id="CHEBI:57692"/>
        <dbReference type="ChEBI" id="CHEBI:58307"/>
        <dbReference type="EC" id="2.5.1.17"/>
    </reaction>
</comment>
<accession>A0A1M6MTQ1</accession>
<dbReference type="InterPro" id="IPR027417">
    <property type="entry name" value="P-loop_NTPase"/>
</dbReference>
<organism evidence="10 11">
    <name type="scientific">Tangfeifania diversioriginum</name>
    <dbReference type="NCBI Taxonomy" id="1168035"/>
    <lineage>
        <taxon>Bacteria</taxon>
        <taxon>Pseudomonadati</taxon>
        <taxon>Bacteroidota</taxon>
        <taxon>Bacteroidia</taxon>
        <taxon>Marinilabiliales</taxon>
        <taxon>Prolixibacteraceae</taxon>
        <taxon>Tangfeifania</taxon>
    </lineage>
</organism>
<dbReference type="Gene3D" id="3.40.50.300">
    <property type="entry name" value="P-loop containing nucleotide triphosphate hydrolases"/>
    <property type="match status" value="1"/>
</dbReference>
<evidence type="ECO:0000256" key="2">
    <source>
        <dbReference type="ARBA" id="ARBA00007487"/>
    </source>
</evidence>
<dbReference type="PANTHER" id="PTHR46638">
    <property type="entry name" value="CORRINOID ADENOSYLTRANSFERASE"/>
    <property type="match status" value="1"/>
</dbReference>
<dbReference type="PIRSF" id="PIRSF015617">
    <property type="entry name" value="Adensltrnsf_CobA"/>
    <property type="match status" value="1"/>
</dbReference>
<comment type="function">
    <text evidence="4">Required for both de novo synthesis of the corrin ring for the assimilation of exogenous corrinoids. Participates in the adenosylation of a variety of incomplete and complete corrinoids.</text>
</comment>
<reference evidence="10 11" key="1">
    <citation type="submission" date="2016-11" db="EMBL/GenBank/DDBJ databases">
        <authorList>
            <person name="Jaros S."/>
            <person name="Januszkiewicz K."/>
            <person name="Wedrychowicz H."/>
        </authorList>
    </citation>
    <scope>NUCLEOTIDE SEQUENCE [LARGE SCALE GENOMIC DNA]</scope>
    <source>
        <strain evidence="10 11">DSM 27063</strain>
    </source>
</reference>
<dbReference type="NCBIfam" id="TIGR00708">
    <property type="entry name" value="cobA"/>
    <property type="match status" value="1"/>
</dbReference>
<dbReference type="InterPro" id="IPR003724">
    <property type="entry name" value="CblAdoTrfase_CobA"/>
</dbReference>
<evidence type="ECO:0000313" key="10">
    <source>
        <dbReference type="EMBL" id="SHJ86780.1"/>
    </source>
</evidence>
<comment type="catalytic activity">
    <reaction evidence="8">
        <text>2 cob(II)yrinate a,c diamide + reduced [electron-transfer flavoprotein] + 2 ATP = 2 adenosylcob(III)yrinate a,c-diamide + 2 triphosphate + oxidized [electron-transfer flavoprotein] + 3 H(+)</text>
        <dbReference type="Rhea" id="RHEA:11528"/>
        <dbReference type="Rhea" id="RHEA-COMP:10685"/>
        <dbReference type="Rhea" id="RHEA-COMP:10686"/>
        <dbReference type="ChEBI" id="CHEBI:15378"/>
        <dbReference type="ChEBI" id="CHEBI:18036"/>
        <dbReference type="ChEBI" id="CHEBI:30616"/>
        <dbReference type="ChEBI" id="CHEBI:57692"/>
        <dbReference type="ChEBI" id="CHEBI:58307"/>
        <dbReference type="ChEBI" id="CHEBI:58503"/>
        <dbReference type="ChEBI" id="CHEBI:58537"/>
        <dbReference type="EC" id="2.5.1.17"/>
    </reaction>
</comment>
<sequence length="173" mass="19188">MKSKGYIHVYTGNGKGKTTAALGLALRAVGAGKKVFFAQFVKGKIYSEIEAIKKFVPGITIKQFGLGCFIVEKPTDADIQAARKGLTEVADILKSEKYDVVVLDEATIALYYQLFSIDEFLDVLKNKNPKTEVVVTGRYAPQELIKLADLVTEMKEVKHYYTKGVEARKGIEF</sequence>
<name>A0A1M6MTQ1_9BACT</name>
<evidence type="ECO:0000256" key="4">
    <source>
        <dbReference type="ARBA" id="ARBA00024929"/>
    </source>
</evidence>
<evidence type="ECO:0000256" key="7">
    <source>
        <dbReference type="ARBA" id="ARBA00033354"/>
    </source>
</evidence>
<comment type="similarity">
    <text evidence="2">Belongs to the Cob(I)alamin adenosyltransferase family.</text>
</comment>
<dbReference type="GO" id="GO:0009236">
    <property type="term" value="P:cobalamin biosynthetic process"/>
    <property type="evidence" value="ECO:0007669"/>
    <property type="project" value="InterPro"/>
</dbReference>
<evidence type="ECO:0000256" key="8">
    <source>
        <dbReference type="ARBA" id="ARBA00048555"/>
    </source>
</evidence>
<dbReference type="STRING" id="1168035.SAMN05444280_1362"/>
<protein>
    <recommendedName>
        <fullName evidence="3">corrinoid adenosyltransferase</fullName>
        <ecNumber evidence="3">2.5.1.17</ecNumber>
    </recommendedName>
    <alternativeName>
        <fullName evidence="5">Cob(II)alamin adenosyltransferase</fullName>
    </alternativeName>
    <alternativeName>
        <fullName evidence="7">Cob(II)yrinic acid a,c-diamide adenosyltransferase</fullName>
    </alternativeName>
    <alternativeName>
        <fullName evidence="6">Cobinamide/cobalamin adenosyltransferase</fullName>
    </alternativeName>
</protein>
<dbReference type="GO" id="GO:0005524">
    <property type="term" value="F:ATP binding"/>
    <property type="evidence" value="ECO:0007669"/>
    <property type="project" value="InterPro"/>
</dbReference>
<proteinExistence type="inferred from homology"/>
<keyword evidence="11" id="KW-1185">Reference proteome</keyword>
<evidence type="ECO:0000313" key="11">
    <source>
        <dbReference type="Proteomes" id="UP000184050"/>
    </source>
</evidence>
<comment type="pathway">
    <text evidence="1">Cofactor biosynthesis; adenosylcobalamin biosynthesis; adenosylcobalamin from cob(II)yrinate a,c-diamide: step 2/7.</text>
</comment>
<evidence type="ECO:0000256" key="3">
    <source>
        <dbReference type="ARBA" id="ARBA00012454"/>
    </source>
</evidence>
<dbReference type="RefSeq" id="WP_073172808.1">
    <property type="nucleotide sequence ID" value="NZ_FQZE01000036.1"/>
</dbReference>
<dbReference type="Pfam" id="PF02572">
    <property type="entry name" value="CobA_CobO_BtuR"/>
    <property type="match status" value="1"/>
</dbReference>
<dbReference type="EC" id="2.5.1.17" evidence="3"/>
<dbReference type="SUPFAM" id="SSF52540">
    <property type="entry name" value="P-loop containing nucleoside triphosphate hydrolases"/>
    <property type="match status" value="1"/>
</dbReference>
<dbReference type="NCBIfam" id="NF004637">
    <property type="entry name" value="PRK05986.1"/>
    <property type="match status" value="1"/>
</dbReference>